<protein>
    <submittedName>
        <fullName evidence="6">Unkown protein</fullName>
    </submittedName>
</protein>
<dbReference type="AlphaFoldDB" id="R4WSL8"/>
<feature type="region of interest" description="Disordered" evidence="4">
    <location>
        <begin position="192"/>
        <end position="244"/>
    </location>
</feature>
<reference evidence="6" key="1">
    <citation type="journal article" date="2013" name="PLoS ONE">
        <title>Gene expression in gut symbiotic organ of stinkbug affected by extracellular bacterial symbiont.</title>
        <authorList>
            <person name="Futahashi R."/>
            <person name="Tanaka K."/>
            <person name="Tanahashi M."/>
            <person name="Nikoh N."/>
            <person name="Kikuchi Y."/>
            <person name="Lee B.L."/>
            <person name="Fukatsu T."/>
        </authorList>
    </citation>
    <scope>NUCLEOTIDE SEQUENCE</scope>
    <source>
        <tissue evidence="6">Midgut</tissue>
    </source>
</reference>
<organism evidence="6">
    <name type="scientific">Riptortus pedestris</name>
    <name type="common">Bean bug</name>
    <dbReference type="NCBI Taxonomy" id="329032"/>
    <lineage>
        <taxon>Eukaryota</taxon>
        <taxon>Metazoa</taxon>
        <taxon>Ecdysozoa</taxon>
        <taxon>Arthropoda</taxon>
        <taxon>Hexapoda</taxon>
        <taxon>Insecta</taxon>
        <taxon>Pterygota</taxon>
        <taxon>Neoptera</taxon>
        <taxon>Paraneoptera</taxon>
        <taxon>Hemiptera</taxon>
        <taxon>Heteroptera</taxon>
        <taxon>Panheteroptera</taxon>
        <taxon>Pentatomomorpha</taxon>
        <taxon>Coreoidea</taxon>
        <taxon>Alydidae</taxon>
        <taxon>Riptortus</taxon>
    </lineage>
</organism>
<accession>R4WSL8</accession>
<feature type="compositionally biased region" description="Polar residues" evidence="4">
    <location>
        <begin position="219"/>
        <end position="229"/>
    </location>
</feature>
<evidence type="ECO:0000256" key="2">
    <source>
        <dbReference type="ARBA" id="ARBA00022771"/>
    </source>
</evidence>
<dbReference type="InterPro" id="IPR036236">
    <property type="entry name" value="Znf_C2H2_sf"/>
</dbReference>
<dbReference type="EMBL" id="AK417702">
    <property type="protein sequence ID" value="BAN20917.1"/>
    <property type="molecule type" value="mRNA"/>
</dbReference>
<feature type="domain" description="CHHC U11-48K-type" evidence="5">
    <location>
        <begin position="7"/>
        <end position="34"/>
    </location>
</feature>
<dbReference type="SUPFAM" id="SSF57667">
    <property type="entry name" value="beta-beta-alpha zinc fingers"/>
    <property type="match status" value="1"/>
</dbReference>
<dbReference type="Pfam" id="PF05253">
    <property type="entry name" value="zf-U11-48K"/>
    <property type="match status" value="1"/>
</dbReference>
<proteinExistence type="evidence at transcript level"/>
<keyword evidence="1" id="KW-0479">Metal-binding</keyword>
<evidence type="ECO:0000256" key="3">
    <source>
        <dbReference type="ARBA" id="ARBA00022833"/>
    </source>
</evidence>
<evidence type="ECO:0000256" key="4">
    <source>
        <dbReference type="SAM" id="MobiDB-lite"/>
    </source>
</evidence>
<feature type="region of interest" description="Disordered" evidence="4">
    <location>
        <begin position="334"/>
        <end position="356"/>
    </location>
</feature>
<evidence type="ECO:0000256" key="1">
    <source>
        <dbReference type="ARBA" id="ARBA00022723"/>
    </source>
</evidence>
<feature type="domain" description="CHHC U11-48K-type" evidence="5">
    <location>
        <begin position="39"/>
        <end position="66"/>
    </location>
</feature>
<evidence type="ECO:0000313" key="6">
    <source>
        <dbReference type="EMBL" id="BAN20917.1"/>
    </source>
</evidence>
<dbReference type="GO" id="GO:0008270">
    <property type="term" value="F:zinc ion binding"/>
    <property type="evidence" value="ECO:0007669"/>
    <property type="project" value="UniProtKB-KW"/>
</dbReference>
<feature type="region of interest" description="Disordered" evidence="4">
    <location>
        <begin position="260"/>
        <end position="302"/>
    </location>
</feature>
<keyword evidence="2" id="KW-0863">Zinc-finger</keyword>
<dbReference type="PROSITE" id="PS51800">
    <property type="entry name" value="ZF_CHHC_U11_48K"/>
    <property type="match status" value="2"/>
</dbReference>
<dbReference type="InterPro" id="IPR022776">
    <property type="entry name" value="TRM13/UPF0224_CHHC_Znf_dom"/>
</dbReference>
<evidence type="ECO:0000259" key="5">
    <source>
        <dbReference type="PROSITE" id="PS51800"/>
    </source>
</evidence>
<keyword evidence="3" id="KW-0862">Zinc</keyword>
<feature type="compositionally biased region" description="Basic and acidic residues" evidence="4">
    <location>
        <begin position="270"/>
        <end position="284"/>
    </location>
</feature>
<name>R4WSL8_RIPPE</name>
<sequence length="356" mass="39566">MPNPDDTVVCPYNMAHSIVASRIQFHLRKCRLQHPDAVKAVCPNNSTHIVNKVELDFHLQWCKDRITFDKMVCKVGTESPYVKQPTYMPDAPKTTSTNEEWGEEVIYGGESILEKVKEVSLNKPALHNKICAPKSERKAHKLAERQRFQQVLDTTVKTSTTDLPRPVQKLEKFAHDENKNAENLKQVVANDCEKSGSDSDGPGVPEAAPVGCFKDKEGTSQLGSNQPANYNGGRDPKNPWGSARTVATSSFGEIVENAKEESRNSFIAQKPKDENRNNLSKSDKPSSQAWGGWSVPATNTTENVSNSFQKLNINDQRDPGNPWKLKNIAANFDGPVNNDFPILPMSGKGRGRRMPK</sequence>